<feature type="binding site" evidence="6">
    <location>
        <position position="321"/>
    </location>
    <ligand>
        <name>FAD</name>
        <dbReference type="ChEBI" id="CHEBI:57692"/>
    </ligand>
</feature>
<feature type="compositionally biased region" description="Low complexity" evidence="7">
    <location>
        <begin position="53"/>
        <end position="67"/>
    </location>
</feature>
<feature type="binding site" evidence="6">
    <location>
        <position position="172"/>
    </location>
    <ligand>
        <name>FAD</name>
        <dbReference type="ChEBI" id="CHEBI:57692"/>
    </ligand>
</feature>
<dbReference type="InterPro" id="IPR000172">
    <property type="entry name" value="GMC_OxRdtase_N"/>
</dbReference>
<organism evidence="9 10">
    <name type="scientific">Amanita thiersii Skay4041</name>
    <dbReference type="NCBI Taxonomy" id="703135"/>
    <lineage>
        <taxon>Eukaryota</taxon>
        <taxon>Fungi</taxon>
        <taxon>Dikarya</taxon>
        <taxon>Basidiomycota</taxon>
        <taxon>Agaricomycotina</taxon>
        <taxon>Agaricomycetes</taxon>
        <taxon>Agaricomycetidae</taxon>
        <taxon>Agaricales</taxon>
        <taxon>Pluteineae</taxon>
        <taxon>Amanitaceae</taxon>
        <taxon>Amanita</taxon>
    </lineage>
</organism>
<gene>
    <name evidence="9" type="ORF">AMATHDRAFT_82422</name>
</gene>
<dbReference type="SUPFAM" id="SSF54373">
    <property type="entry name" value="FAD-linked reductases, C-terminal domain"/>
    <property type="match status" value="1"/>
</dbReference>
<evidence type="ECO:0000256" key="3">
    <source>
        <dbReference type="ARBA" id="ARBA00022630"/>
    </source>
</evidence>
<name>A0A2A9NGJ8_9AGAR</name>
<feature type="binding site" evidence="6">
    <location>
        <position position="168"/>
    </location>
    <ligand>
        <name>FAD</name>
        <dbReference type="ChEBI" id="CHEBI:57692"/>
    </ligand>
</feature>
<dbReference type="AlphaFoldDB" id="A0A2A9NGJ8"/>
<dbReference type="Pfam" id="PF00732">
    <property type="entry name" value="GMC_oxred_N"/>
    <property type="match status" value="1"/>
</dbReference>
<dbReference type="InterPro" id="IPR012132">
    <property type="entry name" value="GMC_OxRdtase"/>
</dbReference>
<evidence type="ECO:0000313" key="10">
    <source>
        <dbReference type="Proteomes" id="UP000242287"/>
    </source>
</evidence>
<dbReference type="PIRSF" id="PIRSF000137">
    <property type="entry name" value="Alcohol_oxidase"/>
    <property type="match status" value="1"/>
</dbReference>
<reference evidence="9 10" key="1">
    <citation type="submission" date="2014-02" db="EMBL/GenBank/DDBJ databases">
        <title>Transposable element dynamics among asymbiotic and ectomycorrhizal Amanita fungi.</title>
        <authorList>
            <consortium name="DOE Joint Genome Institute"/>
            <person name="Hess J."/>
            <person name="Skrede I."/>
            <person name="Wolfe B."/>
            <person name="LaButti K."/>
            <person name="Ohm R.A."/>
            <person name="Grigoriev I.V."/>
            <person name="Pringle A."/>
        </authorList>
    </citation>
    <scope>NUCLEOTIDE SEQUENCE [LARGE SCALE GENOMIC DNA]</scope>
    <source>
        <strain evidence="9 10">SKay4041</strain>
    </source>
</reference>
<feature type="region of interest" description="Disordered" evidence="7">
    <location>
        <begin position="53"/>
        <end position="75"/>
    </location>
</feature>
<dbReference type="Proteomes" id="UP000242287">
    <property type="component" value="Unassembled WGS sequence"/>
</dbReference>
<comment type="cofactor">
    <cofactor evidence="1 6">
        <name>FAD</name>
        <dbReference type="ChEBI" id="CHEBI:57692"/>
    </cofactor>
</comment>
<dbReference type="PANTHER" id="PTHR11552:SF147">
    <property type="entry name" value="CHOLINE DEHYDROGENASE, MITOCHONDRIAL"/>
    <property type="match status" value="1"/>
</dbReference>
<sequence>MNTFSLAMTTLNPTTYSHARMYPSPSHNLPICNPPFSIPSFVPSLAFTPNSFPRTPTFSSPSPSQPTIKPTCSASPDSGPGYDYIIVGGGTAGNVLANRLSAPSSSSSSPPRVLVLEAGISNDNIETLQVPFFCPQAAAQNVPWDWNLTTTKQAGLLNRALGYPRGHVLGGTSSINFMAYLRGTREDWDRYAAIAQDESWSWDGIQPYIHLNERFVAPTDNHNITGQVDPQVHSTTGVNFVSLAGFPHESIDGRVISAAGEFGVEGGFGVRLDMNSGEHLGVGWTQSTITHDGRRSSSAVSYLGGDVLQRENLDVVLGAVVVRVVKTPLTGEGDTHGDLAFRRVDVVSDGSTKGPSVALTAGREVILSAGSVHTPHILFHSGIGGREVLEKVGIEVVHELRSVGMNLTDHPLLINSWSVNGTDTFERVERNATLAQELLKEWEVDRFGPFVDSPLDAGGLSDRDDPAAGPNTAHFELIFANGFVPGTGVSEPTTGNFLSVVSGLVTPVSRGSVLPSSSSPFTPPIVDPNFLASEFDVAALRSTVREAARFLTASAWADYVLEPFTDGLAEALNSPTNDLLTEYVRNNTGTFFHPVGTAGMSAIGAEWGVVDPDLRVKGVNGLRIVDASVLPVIPAAHTQGPVYILAERAADVIIKSWEKMRIIIIIILILPVCTRIEQ</sequence>
<proteinExistence type="inferred from homology"/>
<evidence type="ECO:0000256" key="4">
    <source>
        <dbReference type="ARBA" id="ARBA00022827"/>
    </source>
</evidence>
<dbReference type="SUPFAM" id="SSF51905">
    <property type="entry name" value="FAD/NAD(P)-binding domain"/>
    <property type="match status" value="1"/>
</dbReference>
<dbReference type="GO" id="GO:0016614">
    <property type="term" value="F:oxidoreductase activity, acting on CH-OH group of donors"/>
    <property type="evidence" value="ECO:0007669"/>
    <property type="project" value="InterPro"/>
</dbReference>
<accession>A0A2A9NGJ8</accession>
<dbReference type="Gene3D" id="3.30.560.10">
    <property type="entry name" value="Glucose Oxidase, domain 3"/>
    <property type="match status" value="1"/>
</dbReference>
<keyword evidence="3" id="KW-0285">Flavoprotein</keyword>
<feature type="active site" description="Proton acceptor" evidence="5">
    <location>
        <position position="637"/>
    </location>
</feature>
<evidence type="ECO:0000256" key="6">
    <source>
        <dbReference type="PIRSR" id="PIRSR000137-2"/>
    </source>
</evidence>
<dbReference type="STRING" id="703135.A0A2A9NGJ8"/>
<keyword evidence="4 6" id="KW-0274">FAD</keyword>
<dbReference type="PANTHER" id="PTHR11552">
    <property type="entry name" value="GLUCOSE-METHANOL-CHOLINE GMC OXIDOREDUCTASE"/>
    <property type="match status" value="1"/>
</dbReference>
<dbReference type="Gene3D" id="3.50.50.60">
    <property type="entry name" value="FAD/NAD(P)-binding domain"/>
    <property type="match status" value="1"/>
</dbReference>
<dbReference type="InterPro" id="IPR036188">
    <property type="entry name" value="FAD/NAD-bd_sf"/>
</dbReference>
<evidence type="ECO:0000259" key="8">
    <source>
        <dbReference type="PROSITE" id="PS00624"/>
    </source>
</evidence>
<keyword evidence="10" id="KW-1185">Reference proteome</keyword>
<feature type="domain" description="Glucose-methanol-choline oxidoreductase N-terminal" evidence="8">
    <location>
        <begin position="370"/>
        <end position="384"/>
    </location>
</feature>
<evidence type="ECO:0000256" key="1">
    <source>
        <dbReference type="ARBA" id="ARBA00001974"/>
    </source>
</evidence>
<evidence type="ECO:0000256" key="7">
    <source>
        <dbReference type="SAM" id="MobiDB-lite"/>
    </source>
</evidence>
<evidence type="ECO:0000256" key="5">
    <source>
        <dbReference type="PIRSR" id="PIRSR000137-1"/>
    </source>
</evidence>
<comment type="similarity">
    <text evidence="2">Belongs to the GMC oxidoreductase family.</text>
</comment>
<dbReference type="InterPro" id="IPR007867">
    <property type="entry name" value="GMC_OxRtase_C"/>
</dbReference>
<dbReference type="OrthoDB" id="269227at2759"/>
<dbReference type="EMBL" id="KZ302155">
    <property type="protein sequence ID" value="PFH46842.1"/>
    <property type="molecule type" value="Genomic_DNA"/>
</dbReference>
<protein>
    <submittedName>
        <fullName evidence="9">GMC oxidoreductase</fullName>
    </submittedName>
</protein>
<dbReference type="Pfam" id="PF05199">
    <property type="entry name" value="GMC_oxred_C"/>
    <property type="match status" value="1"/>
</dbReference>
<evidence type="ECO:0000256" key="2">
    <source>
        <dbReference type="ARBA" id="ARBA00010790"/>
    </source>
</evidence>
<dbReference type="GO" id="GO:0050660">
    <property type="term" value="F:flavin adenine dinucleotide binding"/>
    <property type="evidence" value="ECO:0007669"/>
    <property type="project" value="InterPro"/>
</dbReference>
<feature type="active site" description="Proton donor" evidence="5">
    <location>
        <position position="593"/>
    </location>
</feature>
<evidence type="ECO:0000313" key="9">
    <source>
        <dbReference type="EMBL" id="PFH46842.1"/>
    </source>
</evidence>
<dbReference type="PROSITE" id="PS00624">
    <property type="entry name" value="GMC_OXRED_2"/>
    <property type="match status" value="1"/>
</dbReference>